<feature type="compositionally biased region" description="Low complexity" evidence="1">
    <location>
        <begin position="755"/>
        <end position="766"/>
    </location>
</feature>
<gene>
    <name evidence="2" type="ORF">CTheo_2860</name>
</gene>
<dbReference type="EMBL" id="SSOP01000032">
    <property type="protein sequence ID" value="KAB5593677.1"/>
    <property type="molecule type" value="Genomic_DNA"/>
</dbReference>
<dbReference type="Proteomes" id="UP000383932">
    <property type="component" value="Unassembled WGS sequence"/>
</dbReference>
<name>A0A5N5QR20_9AGAM</name>
<dbReference type="InterPro" id="IPR013943">
    <property type="entry name" value="Pet127"/>
</dbReference>
<dbReference type="Pfam" id="PF08634">
    <property type="entry name" value="Pet127"/>
    <property type="match status" value="1"/>
</dbReference>
<evidence type="ECO:0000256" key="1">
    <source>
        <dbReference type="SAM" id="MobiDB-lite"/>
    </source>
</evidence>
<reference evidence="2 3" key="1">
    <citation type="journal article" date="2019" name="Fungal Biol. Biotechnol.">
        <title>Draft genome sequence of fastidious pathogen Ceratobasidium theobromae, which causes vascular-streak dieback in Theobroma cacao.</title>
        <authorList>
            <person name="Ali S.S."/>
            <person name="Asman A."/>
            <person name="Shao J."/>
            <person name="Firmansyah A.P."/>
            <person name="Susilo A.W."/>
            <person name="Rosmana A."/>
            <person name="McMahon P."/>
            <person name="Junaid M."/>
            <person name="Guest D."/>
            <person name="Kheng T.Y."/>
            <person name="Meinhardt L.W."/>
            <person name="Bailey B.A."/>
        </authorList>
    </citation>
    <scope>NUCLEOTIDE SEQUENCE [LARGE SCALE GENOMIC DNA]</scope>
    <source>
        <strain evidence="2 3">CT2</strain>
    </source>
</reference>
<organism evidence="2 3">
    <name type="scientific">Ceratobasidium theobromae</name>
    <dbReference type="NCBI Taxonomy" id="1582974"/>
    <lineage>
        <taxon>Eukaryota</taxon>
        <taxon>Fungi</taxon>
        <taxon>Dikarya</taxon>
        <taxon>Basidiomycota</taxon>
        <taxon>Agaricomycotina</taxon>
        <taxon>Agaricomycetes</taxon>
        <taxon>Cantharellales</taxon>
        <taxon>Ceratobasidiaceae</taxon>
        <taxon>Ceratobasidium</taxon>
    </lineage>
</organism>
<dbReference type="GO" id="GO:0000964">
    <property type="term" value="P:mitochondrial RNA 5'-end processing"/>
    <property type="evidence" value="ECO:0007669"/>
    <property type="project" value="TreeGrafter"/>
</dbReference>
<dbReference type="AlphaFoldDB" id="A0A5N5QR20"/>
<comment type="caution">
    <text evidence="2">The sequence shown here is derived from an EMBL/GenBank/DDBJ whole genome shotgun (WGS) entry which is preliminary data.</text>
</comment>
<feature type="region of interest" description="Disordered" evidence="1">
    <location>
        <begin position="246"/>
        <end position="274"/>
    </location>
</feature>
<feature type="region of interest" description="Disordered" evidence="1">
    <location>
        <begin position="747"/>
        <end position="774"/>
    </location>
</feature>
<dbReference type="GO" id="GO:0005740">
    <property type="term" value="C:mitochondrial envelope"/>
    <property type="evidence" value="ECO:0007669"/>
    <property type="project" value="TreeGrafter"/>
</dbReference>
<dbReference type="PANTHER" id="PTHR31014:SF0">
    <property type="entry name" value="MITOCHONDRIAL TRANSLATION SYSTEM COMPONENT PET127-RELATED"/>
    <property type="match status" value="1"/>
</dbReference>
<proteinExistence type="predicted"/>
<protein>
    <submittedName>
        <fullName evidence="2">mRNA degradation protein</fullName>
    </submittedName>
</protein>
<sequence length="826" mass="91425">MHQAAISASRTLRSALDQKILSGSSRTPPINPGASIVGIVLKKNEESSSLSARLSQRLVSTGAVGISTSHQNGTRALSTRTKKKRTGKLEGKKNETGFTKFKKGTSIWRSSNAQPQWTAVGAALTSLEESIGKTNMLLQSLASSETLARRTRLPRLSWDQKASLDSASPKKSSAPALAAKALTALLQELGQKQAVAATLLSRLSEPPRPVAVVPPPETTFDDVFAAGSTNRIPSITDTRNTFESGWGNDELVPQPMEDSASLEPPEPPEPTQDGEQLISDPLIEAISAIARDPEYCVPIPTLKHGLDRVLFNPGVHWLQDPHSRVYNFPPELQTMPAFTSFAYDRVNSFITSSRDTELADLARRHGKKFVGSTSSVSMILAHIYFLVSTWRELDLGVLSGAFFHMPKDFSAGQKMPYTFFMRQKDGIIAFDSSSQSEDPLDQNVLSYIGIMLEKLLTLPKARFDTLLRHAPEELIENTGPLQREAYRYSMSKSVVLRSQLDCADSRLPGSGVFDLKTRAAISVRHDIWNLEIGSGYQIRSTTGPLESFEREYYDLCRSALLKYSFQARIGAMDGIFVAFHNTSRIFGFQYIPLKEIDQRIFGSHEGGHRVFKACLGLLEVIAENITSCFPGQDIKATISTSESKDPELSIWVEPANWEQQQARPVPVYEIQVKVSHQVNGQDVPQGAQVTFEHEDWKIDYNVVRILPSATTQARRDKAIARQQAIRVSSIPEGTTIEQFSKRMKDGVLEGYAPRPGGTEPTTNEGTSAGIDSDSLTPATLEEWNKRFRTRTTPLVDNLRVLSKKGFEDLNRWTQDSSPKVVYKPRA</sequence>
<keyword evidence="3" id="KW-1185">Reference proteome</keyword>
<evidence type="ECO:0000313" key="2">
    <source>
        <dbReference type="EMBL" id="KAB5593677.1"/>
    </source>
</evidence>
<feature type="region of interest" description="Disordered" evidence="1">
    <location>
        <begin position="65"/>
        <end position="96"/>
    </location>
</feature>
<dbReference type="PANTHER" id="PTHR31014">
    <property type="entry name" value="MITOCHONDRIAL TRANSLATION SYSTEM COMPONENT PET127-RELATED"/>
    <property type="match status" value="1"/>
</dbReference>
<feature type="compositionally biased region" description="Polar residues" evidence="1">
    <location>
        <begin position="66"/>
        <end position="78"/>
    </location>
</feature>
<evidence type="ECO:0000313" key="3">
    <source>
        <dbReference type="Proteomes" id="UP000383932"/>
    </source>
</evidence>
<dbReference type="OrthoDB" id="10249045at2759"/>
<accession>A0A5N5QR20</accession>